<sequence length="163" mass="18628">MGWTIGKCCCCELKWGALIVAIVDMILAAAVVLETKYLAYYQSWINFVKFEEHDHIGTLEIDYDAPSYYVWMVTLVIHFAHLVACVLVIVSVWVQIKKFVLAYLTIGMVRITYDLIFFIYVCVEVGAMAVTLLLIFAGFGVAIFFWFVAYSWFKMIGSSTRVD</sequence>
<gene>
    <name evidence="2" type="ORF">M5D96_009757</name>
</gene>
<keyword evidence="1" id="KW-0812">Transmembrane</keyword>
<keyword evidence="3" id="KW-1185">Reference proteome</keyword>
<evidence type="ECO:0000313" key="3">
    <source>
        <dbReference type="Proteomes" id="UP001059596"/>
    </source>
</evidence>
<evidence type="ECO:0000256" key="1">
    <source>
        <dbReference type="SAM" id="Phobius"/>
    </source>
</evidence>
<feature type="transmembrane region" description="Helical" evidence="1">
    <location>
        <begin position="68"/>
        <end position="94"/>
    </location>
</feature>
<proteinExistence type="predicted"/>
<feature type="transmembrane region" description="Helical" evidence="1">
    <location>
        <begin position="127"/>
        <end position="153"/>
    </location>
</feature>
<dbReference type="Proteomes" id="UP001059596">
    <property type="component" value="Unassembled WGS sequence"/>
</dbReference>
<evidence type="ECO:0000313" key="2">
    <source>
        <dbReference type="EMBL" id="KAI8037602.1"/>
    </source>
</evidence>
<reference evidence="2" key="1">
    <citation type="journal article" date="2023" name="Genome Biol. Evol.">
        <title>Long-read-based Genome Assembly of Drosophila gunungcola Reveals Fewer Chemosensory Genes in Flower-breeding Species.</title>
        <authorList>
            <person name="Negi A."/>
            <person name="Liao B.Y."/>
            <person name="Yeh S.D."/>
        </authorList>
    </citation>
    <scope>NUCLEOTIDE SEQUENCE</scope>
    <source>
        <strain evidence="2">Sukarami</strain>
    </source>
</reference>
<feature type="transmembrane region" description="Helical" evidence="1">
    <location>
        <begin position="101"/>
        <end position="121"/>
    </location>
</feature>
<dbReference type="EMBL" id="JAMKOV010000012">
    <property type="protein sequence ID" value="KAI8037602.1"/>
    <property type="molecule type" value="Genomic_DNA"/>
</dbReference>
<keyword evidence="1" id="KW-0472">Membrane</keyword>
<feature type="transmembrane region" description="Helical" evidence="1">
    <location>
        <begin position="12"/>
        <end position="33"/>
    </location>
</feature>
<organism evidence="2 3">
    <name type="scientific">Drosophila gunungcola</name>
    <name type="common">fruit fly</name>
    <dbReference type="NCBI Taxonomy" id="103775"/>
    <lineage>
        <taxon>Eukaryota</taxon>
        <taxon>Metazoa</taxon>
        <taxon>Ecdysozoa</taxon>
        <taxon>Arthropoda</taxon>
        <taxon>Hexapoda</taxon>
        <taxon>Insecta</taxon>
        <taxon>Pterygota</taxon>
        <taxon>Neoptera</taxon>
        <taxon>Endopterygota</taxon>
        <taxon>Diptera</taxon>
        <taxon>Brachycera</taxon>
        <taxon>Muscomorpha</taxon>
        <taxon>Ephydroidea</taxon>
        <taxon>Drosophilidae</taxon>
        <taxon>Drosophila</taxon>
        <taxon>Sophophora</taxon>
    </lineage>
</organism>
<dbReference type="OrthoDB" id="7868860at2759"/>
<keyword evidence="1" id="KW-1133">Transmembrane helix</keyword>
<name>A0A9P9YIJ6_9MUSC</name>
<protein>
    <submittedName>
        <fullName evidence="2">Uncharacterized protein</fullName>
    </submittedName>
</protein>
<accession>A0A9P9YIJ6</accession>
<comment type="caution">
    <text evidence="2">The sequence shown here is derived from an EMBL/GenBank/DDBJ whole genome shotgun (WGS) entry which is preliminary data.</text>
</comment>
<dbReference type="AlphaFoldDB" id="A0A9P9YIJ6"/>